<evidence type="ECO:0000256" key="3">
    <source>
        <dbReference type="ARBA" id="ARBA00022691"/>
    </source>
</evidence>
<evidence type="ECO:0000256" key="1">
    <source>
        <dbReference type="ARBA" id="ARBA00001966"/>
    </source>
</evidence>
<dbReference type="GO" id="GO:0070284">
    <property type="term" value="F:phosphomethylpyrimidine synthase activity"/>
    <property type="evidence" value="ECO:0007669"/>
    <property type="project" value="UniProtKB-EC"/>
</dbReference>
<dbReference type="Gene3D" id="3.20.20.540">
    <property type="entry name" value="Radical SAM ThiC family, central domain"/>
    <property type="match status" value="1"/>
</dbReference>
<keyword evidence="2" id="KW-0004">4Fe-4S</keyword>
<dbReference type="PANTHER" id="PTHR30557">
    <property type="entry name" value="THIAMINE BIOSYNTHESIS PROTEIN THIC"/>
    <property type="match status" value="1"/>
</dbReference>
<dbReference type="SFLD" id="SFLDF00407">
    <property type="entry name" value="phosphomethylpyrimidine_syntha"/>
    <property type="match status" value="1"/>
</dbReference>
<dbReference type="Gene3D" id="6.10.250.620">
    <property type="match status" value="1"/>
</dbReference>
<name>A0A7G9YDN2_9EURY</name>
<dbReference type="NCBIfam" id="NF009895">
    <property type="entry name" value="PRK13352.1"/>
    <property type="match status" value="1"/>
</dbReference>
<protein>
    <recommendedName>
        <fullName evidence="9">Phosphomethylpyrimidine synthase</fullName>
        <ecNumber evidence="9">4.1.99.17</ecNumber>
    </recommendedName>
</protein>
<dbReference type="EMBL" id="MT631169">
    <property type="protein sequence ID" value="QNO46116.1"/>
    <property type="molecule type" value="Genomic_DNA"/>
</dbReference>
<dbReference type="SFLD" id="SFLDG01114">
    <property type="entry name" value="phosphomethylpyrimidine_syntha"/>
    <property type="match status" value="1"/>
</dbReference>
<evidence type="ECO:0000256" key="6">
    <source>
        <dbReference type="ARBA" id="ARBA00023004"/>
    </source>
</evidence>
<dbReference type="PANTHER" id="PTHR30557:SF1">
    <property type="entry name" value="PHOSPHOMETHYLPYRIMIDINE SYNTHASE, CHLOROPLASTIC"/>
    <property type="match status" value="1"/>
</dbReference>
<dbReference type="InterPro" id="IPR038521">
    <property type="entry name" value="ThiC/Bza_core_dom"/>
</dbReference>
<keyword evidence="6" id="KW-0408">Iron</keyword>
<keyword evidence="5" id="KW-0862">Zinc</keyword>
<evidence type="ECO:0000256" key="9">
    <source>
        <dbReference type="NCBIfam" id="TIGR00190"/>
    </source>
</evidence>
<dbReference type="NCBIfam" id="TIGR00190">
    <property type="entry name" value="thiC"/>
    <property type="match status" value="1"/>
</dbReference>
<gene>
    <name evidence="10" type="primary">thiC_1</name>
    <name evidence="10" type="ORF">MFHEKKGA_00009</name>
</gene>
<evidence type="ECO:0000256" key="7">
    <source>
        <dbReference type="ARBA" id="ARBA00023014"/>
    </source>
</evidence>
<dbReference type="GO" id="GO:0009228">
    <property type="term" value="P:thiamine biosynthetic process"/>
    <property type="evidence" value="ECO:0007669"/>
    <property type="project" value="UniProtKB-UniRule"/>
</dbReference>
<dbReference type="AlphaFoldDB" id="A0A7G9YDN2"/>
<dbReference type="GO" id="GO:0051539">
    <property type="term" value="F:4 iron, 4 sulfur cluster binding"/>
    <property type="evidence" value="ECO:0007669"/>
    <property type="project" value="UniProtKB-KW"/>
</dbReference>
<evidence type="ECO:0000256" key="4">
    <source>
        <dbReference type="ARBA" id="ARBA00022723"/>
    </source>
</evidence>
<dbReference type="EC" id="4.1.99.17" evidence="9"/>
<keyword evidence="4" id="KW-0479">Metal-binding</keyword>
<comment type="cofactor">
    <cofactor evidence="1">
        <name>[4Fe-4S] cluster</name>
        <dbReference type="ChEBI" id="CHEBI:49883"/>
    </cofactor>
</comment>
<organism evidence="10">
    <name type="scientific">Candidatus Methanogaster sp. ANME-2c ERB4</name>
    <dbReference type="NCBI Taxonomy" id="2759911"/>
    <lineage>
        <taxon>Archaea</taxon>
        <taxon>Methanobacteriati</taxon>
        <taxon>Methanobacteriota</taxon>
        <taxon>Stenosarchaea group</taxon>
        <taxon>Methanomicrobia</taxon>
        <taxon>Methanosarcinales</taxon>
        <taxon>ANME-2 cluster</taxon>
        <taxon>Candidatus Methanogasteraceae</taxon>
        <taxon>Candidatus Methanogaster</taxon>
    </lineage>
</organism>
<proteinExistence type="predicted"/>
<evidence type="ECO:0000256" key="2">
    <source>
        <dbReference type="ARBA" id="ARBA00022485"/>
    </source>
</evidence>
<dbReference type="SUPFAM" id="SSF51395">
    <property type="entry name" value="FMN-linked oxidoreductases"/>
    <property type="match status" value="1"/>
</dbReference>
<dbReference type="SFLD" id="SFLDS00113">
    <property type="entry name" value="Radical_SAM_Phosphomethylpyrim"/>
    <property type="match status" value="1"/>
</dbReference>
<keyword evidence="3" id="KW-0949">S-adenosyl-L-methionine</keyword>
<dbReference type="Pfam" id="PF01964">
    <property type="entry name" value="ThiC_Rad_SAM"/>
    <property type="match status" value="1"/>
</dbReference>
<keyword evidence="8 10" id="KW-0456">Lyase</keyword>
<reference evidence="10" key="1">
    <citation type="submission" date="2020-06" db="EMBL/GenBank/DDBJ databases">
        <title>Unique genomic features of the anaerobic methanotrophic archaea.</title>
        <authorList>
            <person name="Chadwick G.L."/>
            <person name="Skennerton C.T."/>
            <person name="Laso-Perez R."/>
            <person name="Leu A.O."/>
            <person name="Speth D.R."/>
            <person name="Yu H."/>
            <person name="Morgan-Lang C."/>
            <person name="Hatzenpichler R."/>
            <person name="Goudeau D."/>
            <person name="Malmstrom R."/>
            <person name="Brazelton W.J."/>
            <person name="Woyke T."/>
            <person name="Hallam S.J."/>
            <person name="Tyson G.W."/>
            <person name="Wegener G."/>
            <person name="Boetius A."/>
            <person name="Orphan V."/>
        </authorList>
    </citation>
    <scope>NUCLEOTIDE SEQUENCE</scope>
</reference>
<accession>A0A7G9YDN2</accession>
<evidence type="ECO:0000256" key="8">
    <source>
        <dbReference type="ARBA" id="ARBA00023239"/>
    </source>
</evidence>
<dbReference type="InterPro" id="IPR002817">
    <property type="entry name" value="ThiC/BzaA/B"/>
</dbReference>
<evidence type="ECO:0000256" key="5">
    <source>
        <dbReference type="ARBA" id="ARBA00022833"/>
    </source>
</evidence>
<dbReference type="GO" id="GO:0046872">
    <property type="term" value="F:metal ion binding"/>
    <property type="evidence" value="ECO:0007669"/>
    <property type="project" value="UniProtKB-KW"/>
</dbReference>
<sequence length="431" mass="45946">MTLLDRARSGDGGVGVATDEIRRAAADEGIDAEKLRRLVASGRVVIPRNVASEALLTPVGACIRTRVNANIGTSADYADIDEEIEKARVAVRHGADTVMDLSTGGDLDRMLKKVRAAIDVPVGTVPIYRAVCGGGGRALPDITSDDLFNVVRNHAQNGVDFMTIHAGVNRESFDCLASGDRILPVVSRGGALTIAWMLHHEKENPFYAEFDYLLEIAREYDVTISLGDGMRPGCIADANDHAMFAEIIALGRLVKRSRASGVQCMVEGPGHIPMDGIEYGVRTAKSLCDSAPLYLLGPLVTDLAPGYDHIAGAIGGAIAGMHGADFLCMMTPAEHLALPTIDDIREGTIITRIAAHAIDLVKPGVRDRAHSMDRRMAIARKNLDWAAQFECAIDGTRARSIHDARGSGGDACSMCGELCAIKVARDALEKG</sequence>
<evidence type="ECO:0000313" key="10">
    <source>
        <dbReference type="EMBL" id="QNO46116.1"/>
    </source>
</evidence>
<keyword evidence="7" id="KW-0411">Iron-sulfur</keyword>